<dbReference type="Gene3D" id="3.40.50.150">
    <property type="entry name" value="Vaccinia Virus protein VP39"/>
    <property type="match status" value="1"/>
</dbReference>
<feature type="domain" description="PG-1098 ferredoxin-like" evidence="2">
    <location>
        <begin position="279"/>
        <end position="321"/>
    </location>
</feature>
<keyword evidence="3" id="KW-0489">Methyltransferase</keyword>
<evidence type="ECO:0000313" key="3">
    <source>
        <dbReference type="EMBL" id="MBD0849876.1"/>
    </source>
</evidence>
<accession>A0ABR7V990</accession>
<gene>
    <name evidence="3" type="ORF">HPE63_04275</name>
</gene>
<feature type="domain" description="THUMP-like" evidence="1">
    <location>
        <begin position="322"/>
        <end position="387"/>
    </location>
</feature>
<dbReference type="Proteomes" id="UP000598350">
    <property type="component" value="Unassembled WGS sequence"/>
</dbReference>
<evidence type="ECO:0000259" key="2">
    <source>
        <dbReference type="Pfam" id="PF22013"/>
    </source>
</evidence>
<dbReference type="InterPro" id="IPR041497">
    <property type="entry name" value="Thump-like"/>
</dbReference>
<keyword evidence="3" id="KW-0808">Transferase</keyword>
<name>A0ABR7V990_9FLAO</name>
<dbReference type="InterPro" id="IPR029063">
    <property type="entry name" value="SAM-dependent_MTases_sf"/>
</dbReference>
<reference evidence="3 4" key="1">
    <citation type="submission" date="2020-05" db="EMBL/GenBank/DDBJ databases">
        <title>The draft genome sequence of Maribacter arenosus CAU 1321.</title>
        <authorList>
            <person name="Mu L."/>
        </authorList>
    </citation>
    <scope>NUCLEOTIDE SEQUENCE [LARGE SCALE GENOMIC DNA]</scope>
    <source>
        <strain evidence="3 4">CAU 1321</strain>
    </source>
</reference>
<comment type="caution">
    <text evidence="3">The sequence shown here is derived from an EMBL/GenBank/DDBJ whole genome shotgun (WGS) entry which is preliminary data.</text>
</comment>
<keyword evidence="4" id="KW-1185">Reference proteome</keyword>
<dbReference type="EMBL" id="JABTCG010000001">
    <property type="protein sequence ID" value="MBD0849876.1"/>
    <property type="molecule type" value="Genomic_DNA"/>
</dbReference>
<organism evidence="3 4">
    <name type="scientific">Maribacter arenosus</name>
    <dbReference type="NCBI Taxonomy" id="1854708"/>
    <lineage>
        <taxon>Bacteria</taxon>
        <taxon>Pseudomonadati</taxon>
        <taxon>Bacteroidota</taxon>
        <taxon>Flavobacteriia</taxon>
        <taxon>Flavobacteriales</taxon>
        <taxon>Flavobacteriaceae</taxon>
        <taxon>Maribacter</taxon>
    </lineage>
</organism>
<protein>
    <submittedName>
        <fullName evidence="3">Class I SAM-dependent methyltransferase</fullName>
    </submittedName>
</protein>
<dbReference type="Pfam" id="PF18096">
    <property type="entry name" value="Thump_like"/>
    <property type="match status" value="1"/>
</dbReference>
<dbReference type="GO" id="GO:0032259">
    <property type="term" value="P:methylation"/>
    <property type="evidence" value="ECO:0007669"/>
    <property type="project" value="UniProtKB-KW"/>
</dbReference>
<dbReference type="GO" id="GO:0008168">
    <property type="term" value="F:methyltransferase activity"/>
    <property type="evidence" value="ECO:0007669"/>
    <property type="project" value="UniProtKB-KW"/>
</dbReference>
<dbReference type="Pfam" id="PF22013">
    <property type="entry name" value="PG_1098_Fer"/>
    <property type="match status" value="1"/>
</dbReference>
<dbReference type="InterPro" id="IPR054168">
    <property type="entry name" value="PG_1098_Fer"/>
</dbReference>
<sequence length="397" mass="45457">MNKNILNTGVQDFILKYLNTDIMSVILKKSPFPEITPQELAEQIQAKKKCEKKLPTWFQTPKIYYPNKLNIEQSSSEIAAENKAELVGGKTLVDLTGGMGVDTYAFSKKIEKVYYCEIDENLSEIAAYNFGVLGVENVVVTSMDGFEFLRCSNREFDWLYLDPSRRLENKNKVFLLSDCTPNVVEHLPLLFEHSKQILVKTSPLLDLTNGLHQLTNVKEIHIVAVKNEVKEVLWVLQRGYLGKIGVKTINIMEPKVQSFDFYLSEEKNTTPLLGPPLTFLYEPNTAVLKAGAFKLLSKKLMVYKLHDHSHLYTSRKQVEFPGRVFYIDKVIPYRKKELKSLMGTQANITVRNFPESVSTIRIKYKIRDGGDVYLFFTKLQNDQLAIIKASKNIPMNI</sequence>
<dbReference type="SUPFAM" id="SSF53335">
    <property type="entry name" value="S-adenosyl-L-methionine-dependent methyltransferases"/>
    <property type="match status" value="1"/>
</dbReference>
<dbReference type="CDD" id="cd02440">
    <property type="entry name" value="AdoMet_MTases"/>
    <property type="match status" value="1"/>
</dbReference>
<proteinExistence type="predicted"/>
<evidence type="ECO:0000259" key="1">
    <source>
        <dbReference type="Pfam" id="PF18096"/>
    </source>
</evidence>
<evidence type="ECO:0000313" key="4">
    <source>
        <dbReference type="Proteomes" id="UP000598350"/>
    </source>
</evidence>
<dbReference type="Gene3D" id="1.10.10.1110">
    <property type="entry name" value="Methyltransferase PG1098, N-terminal domain"/>
    <property type="match status" value="1"/>
</dbReference>